<accession>A0ABW3JX84</accession>
<comment type="caution">
    <text evidence="1">The sequence shown here is derived from an EMBL/GenBank/DDBJ whole genome shotgun (WGS) entry which is preliminary data.</text>
</comment>
<dbReference type="Proteomes" id="UP001597112">
    <property type="component" value="Unassembled WGS sequence"/>
</dbReference>
<dbReference type="EMBL" id="JBHTKA010000001">
    <property type="protein sequence ID" value="MFD0997800.1"/>
    <property type="molecule type" value="Genomic_DNA"/>
</dbReference>
<keyword evidence="2" id="KW-1185">Reference proteome</keyword>
<protein>
    <submittedName>
        <fullName evidence="1">Uncharacterized protein</fullName>
    </submittedName>
</protein>
<evidence type="ECO:0000313" key="2">
    <source>
        <dbReference type="Proteomes" id="UP001597112"/>
    </source>
</evidence>
<reference evidence="2" key="1">
    <citation type="journal article" date="2019" name="Int. J. Syst. Evol. Microbiol.">
        <title>The Global Catalogue of Microorganisms (GCM) 10K type strain sequencing project: providing services to taxonomists for standard genome sequencing and annotation.</title>
        <authorList>
            <consortium name="The Broad Institute Genomics Platform"/>
            <consortium name="The Broad Institute Genome Sequencing Center for Infectious Disease"/>
            <person name="Wu L."/>
            <person name="Ma J."/>
        </authorList>
    </citation>
    <scope>NUCLEOTIDE SEQUENCE [LARGE SCALE GENOMIC DNA]</scope>
    <source>
        <strain evidence="2">CCUG 58938</strain>
    </source>
</reference>
<evidence type="ECO:0000313" key="1">
    <source>
        <dbReference type="EMBL" id="MFD0997800.1"/>
    </source>
</evidence>
<organism evidence="1 2">
    <name type="scientific">Ohtaekwangia kribbensis</name>
    <dbReference type="NCBI Taxonomy" id="688913"/>
    <lineage>
        <taxon>Bacteria</taxon>
        <taxon>Pseudomonadati</taxon>
        <taxon>Bacteroidota</taxon>
        <taxon>Cytophagia</taxon>
        <taxon>Cytophagales</taxon>
        <taxon>Fulvivirgaceae</taxon>
        <taxon>Ohtaekwangia</taxon>
    </lineage>
</organism>
<sequence length="51" mass="5230">MGDILSSGGEVMLDGNVKGNIKNASGKFELNGIAEKGLDIRGGTVWPGARV</sequence>
<name>A0ABW3JX84_9BACT</name>
<gene>
    <name evidence="1" type="ORF">ACFQ21_00725</name>
</gene>
<dbReference type="RefSeq" id="WP_377573393.1">
    <property type="nucleotide sequence ID" value="NZ_JBHTKA010000001.1"/>
</dbReference>
<proteinExistence type="predicted"/>